<sequence length="770" mass="88144">MAFFFCFLLAFFYRSSKCMCLLSVLGEYRQICEELGLQPLLALEKAFAASPEKIDLSLLIVSSKHFESLIKLLERRDDIERVDLSGIKITMTQLVRLFSVLSDGCVKELILRNVHLGIQGGEAVRKLSIACDDLIYVDLMGTLLPEYLEASIKTQVEMNNICFQKKMQYWQKAVEPEAPRSWRWRVESWTEENETEPKKPVVKSMQNDSLWGIARSVMEGGVLFTDKEFPPEEALKNPNVTWIRVSSLLTEAKKRECCCVGEKPLYHSRYNDTKNFCAALNVVQQFHHLSKQLCVRRLPNLGLFAFCFCIRSSLVTVIVDDQIPFLNGEPAGIHHGRDSDDYWGCLVEKAFAKLYGGYDNISGVTFGSALSQLTGGITFAIDWKFLRQKFTETELFRFLRDLTNSKKILSARLIPRNSMAMLSAKEKGIEPYMSYVVAATEAHRDEKPHPSYMVQLSCPNKLECEDTFFISYSKMESVSGLPRYWIGFEDFLTYFDKICLLLWPRNDPLTNHKNVVEHICECSGGTDSSSKFATNPSFLLTNMGKPQSEIMIVLRKSDDYTANRSDWIQLHVHKVNDNGNEIERRYDICSRNALLCTEKLYDEEVAFVIRLRENERLQITASASSRCICTLTATSTDRFQINPFPSFYECTIEGVLTKRDVLNSSLVLTNTSQEKVEKIVVALSQEPVRKRTHSVGLELWVNPDFCCEDGRPHFVTEFRRDVLVVFCFDLCVKPNDKINIIPLTKKHSENVPFAMSVYSSVPLERENKMI</sequence>
<evidence type="ECO:0000256" key="1">
    <source>
        <dbReference type="PROSITE-ProRule" id="PRU00239"/>
    </source>
</evidence>
<comment type="caution">
    <text evidence="1">Lacks conserved residue(s) required for the propagation of feature annotation.</text>
</comment>
<dbReference type="SUPFAM" id="SSF52047">
    <property type="entry name" value="RNI-like"/>
    <property type="match status" value="1"/>
</dbReference>
<evidence type="ECO:0000313" key="4">
    <source>
        <dbReference type="EMBL" id="EAN87605.1"/>
    </source>
</evidence>
<dbReference type="PROSITE" id="PS50203">
    <property type="entry name" value="CALPAIN_CAT"/>
    <property type="match status" value="1"/>
</dbReference>
<dbReference type="EMBL" id="AAHK01001011">
    <property type="protein sequence ID" value="EAN87605.1"/>
    <property type="molecule type" value="Genomic_DNA"/>
</dbReference>
<protein>
    <submittedName>
        <fullName evidence="4">Calpain-like cysteine peptidase, putative</fullName>
    </submittedName>
</protein>
<gene>
    <name evidence="4" type="ORF">Tc00.1047053511269.70</name>
</gene>
<dbReference type="Pfam" id="PF00648">
    <property type="entry name" value="Peptidase_C2"/>
    <property type="match status" value="1"/>
</dbReference>
<dbReference type="KEGG" id="tcr:511269.70"/>
<feature type="signal peptide" evidence="2">
    <location>
        <begin position="1"/>
        <end position="18"/>
    </location>
</feature>
<evidence type="ECO:0000313" key="5">
    <source>
        <dbReference type="Proteomes" id="UP000002296"/>
    </source>
</evidence>
<feature type="domain" description="Calpain catalytic" evidence="3">
    <location>
        <begin position="223"/>
        <end position="498"/>
    </location>
</feature>
<dbReference type="PRINTS" id="PR00704">
    <property type="entry name" value="CALPAIN"/>
</dbReference>
<keyword evidence="5" id="KW-1185">Reference proteome</keyword>
<dbReference type="InterPro" id="IPR036213">
    <property type="entry name" value="Calpain_III_sf"/>
</dbReference>
<dbReference type="InterPro" id="IPR001300">
    <property type="entry name" value="Peptidase_C2_calpain_cat"/>
</dbReference>
<dbReference type="AlphaFoldDB" id="Q4D4Z7"/>
<proteinExistence type="predicted"/>
<keyword evidence="2" id="KW-0732">Signal</keyword>
<comment type="caution">
    <text evidence="4">The sequence shown here is derived from an EMBL/GenBank/DDBJ whole genome shotgun (WGS) entry which is preliminary data.</text>
</comment>
<organism evidence="4 5">
    <name type="scientific">Trypanosoma cruzi (strain CL Brener)</name>
    <dbReference type="NCBI Taxonomy" id="353153"/>
    <lineage>
        <taxon>Eukaryota</taxon>
        <taxon>Discoba</taxon>
        <taxon>Euglenozoa</taxon>
        <taxon>Kinetoplastea</taxon>
        <taxon>Metakinetoplastina</taxon>
        <taxon>Trypanosomatida</taxon>
        <taxon>Trypanosomatidae</taxon>
        <taxon>Trypanosoma</taxon>
        <taxon>Schizotrypanum</taxon>
    </lineage>
</organism>
<dbReference type="InterPro" id="IPR022684">
    <property type="entry name" value="Calpain_cysteine_protease"/>
</dbReference>
<dbReference type="SUPFAM" id="SSF54001">
    <property type="entry name" value="Cysteine proteinases"/>
    <property type="match status" value="1"/>
</dbReference>
<dbReference type="PANTHER" id="PTHR10183:SF423">
    <property type="entry name" value="LEUCINE-RICH REPEAT PROTEIN (LRRP)"/>
    <property type="match status" value="1"/>
</dbReference>
<feature type="chain" id="PRO_5004236401" evidence="2">
    <location>
        <begin position="19"/>
        <end position="770"/>
    </location>
</feature>
<dbReference type="SUPFAM" id="SSF49758">
    <property type="entry name" value="Calpain large subunit, middle domain (domain III)"/>
    <property type="match status" value="1"/>
</dbReference>
<dbReference type="SMART" id="SM00230">
    <property type="entry name" value="CysPc"/>
    <property type="match status" value="1"/>
</dbReference>
<dbReference type="eggNOG" id="KOG0045">
    <property type="taxonomic scope" value="Eukaryota"/>
</dbReference>
<dbReference type="PANTHER" id="PTHR10183">
    <property type="entry name" value="CALPAIN"/>
    <property type="match status" value="1"/>
</dbReference>
<dbReference type="Proteomes" id="UP000002296">
    <property type="component" value="Unassembled WGS sequence"/>
</dbReference>
<reference evidence="4 5" key="1">
    <citation type="journal article" date="2005" name="Science">
        <title>The genome sequence of Trypanosoma cruzi, etiologic agent of Chagas disease.</title>
        <authorList>
            <person name="El-Sayed N.M."/>
            <person name="Myler P.J."/>
            <person name="Bartholomeu D.C."/>
            <person name="Nilsson D."/>
            <person name="Aggarwal G."/>
            <person name="Tran A.N."/>
            <person name="Ghedin E."/>
            <person name="Worthey E.A."/>
            <person name="Delcher A.L."/>
            <person name="Blandin G."/>
            <person name="Westenberger S.J."/>
            <person name="Caler E."/>
            <person name="Cerqueira G.C."/>
            <person name="Branche C."/>
            <person name="Haas B."/>
            <person name="Anupama A."/>
            <person name="Arner E."/>
            <person name="Aslund L."/>
            <person name="Attipoe P."/>
            <person name="Bontempi E."/>
            <person name="Bringaud F."/>
            <person name="Burton P."/>
            <person name="Cadag E."/>
            <person name="Campbell D.A."/>
            <person name="Carrington M."/>
            <person name="Crabtree J."/>
            <person name="Darban H."/>
            <person name="da Silveira J.F."/>
            <person name="de Jong P."/>
            <person name="Edwards K."/>
            <person name="Englund P.T."/>
            <person name="Fazelina G."/>
            <person name="Feldblyum T."/>
            <person name="Ferella M."/>
            <person name="Frasch A.C."/>
            <person name="Gull K."/>
            <person name="Horn D."/>
            <person name="Hou L."/>
            <person name="Huang Y."/>
            <person name="Kindlund E."/>
            <person name="Klingbeil M."/>
            <person name="Kluge S."/>
            <person name="Koo H."/>
            <person name="Lacerda D."/>
            <person name="Levin M.J."/>
            <person name="Lorenzi H."/>
            <person name="Louie T."/>
            <person name="Machado C.R."/>
            <person name="McCulloch R."/>
            <person name="McKenna A."/>
            <person name="Mizuno Y."/>
            <person name="Mottram J.C."/>
            <person name="Nelson S."/>
            <person name="Ochaya S."/>
            <person name="Osoegawa K."/>
            <person name="Pai G."/>
            <person name="Parsons M."/>
            <person name="Pentony M."/>
            <person name="Pettersson U."/>
            <person name="Pop M."/>
            <person name="Ramirez J.L."/>
            <person name="Rinta J."/>
            <person name="Robertson L."/>
            <person name="Salzberg S.L."/>
            <person name="Sanchez D.O."/>
            <person name="Seyler A."/>
            <person name="Sharma R."/>
            <person name="Shetty J."/>
            <person name="Simpson A.J."/>
            <person name="Sisk E."/>
            <person name="Tammi M.T."/>
            <person name="Tarleton R."/>
            <person name="Teixeira S."/>
            <person name="Van Aken S."/>
            <person name="Vogt C."/>
            <person name="Ward P.N."/>
            <person name="Wickstead B."/>
            <person name="Wortman J."/>
            <person name="White O."/>
            <person name="Fraser C.M."/>
            <person name="Stuart K.D."/>
            <person name="Andersson B."/>
        </authorList>
    </citation>
    <scope>NUCLEOTIDE SEQUENCE [LARGE SCALE GENOMIC DNA]</scope>
    <source>
        <strain evidence="4 5">CL Brener</strain>
    </source>
</reference>
<dbReference type="InParanoid" id="Q4D4Z7"/>
<dbReference type="MEROPS" id="C02.019"/>
<evidence type="ECO:0000259" key="3">
    <source>
        <dbReference type="PROSITE" id="PS50203"/>
    </source>
</evidence>
<name>Q4D4Z7_TRYCC</name>
<dbReference type="InterPro" id="IPR038765">
    <property type="entry name" value="Papain-like_cys_pep_sf"/>
</dbReference>
<dbReference type="GO" id="GO:0006508">
    <property type="term" value="P:proteolysis"/>
    <property type="evidence" value="ECO:0007669"/>
    <property type="project" value="InterPro"/>
</dbReference>
<dbReference type="GeneID" id="3540059"/>
<evidence type="ECO:0000256" key="2">
    <source>
        <dbReference type="SAM" id="SignalP"/>
    </source>
</evidence>
<dbReference type="PaxDb" id="353153-Q4D4Z7"/>
<dbReference type="RefSeq" id="XP_809456.1">
    <property type="nucleotide sequence ID" value="XM_804363.1"/>
</dbReference>
<accession>Q4D4Z7</accession>
<dbReference type="GO" id="GO:0004198">
    <property type="term" value="F:calcium-dependent cysteine-type endopeptidase activity"/>
    <property type="evidence" value="ECO:0007669"/>
    <property type="project" value="InterPro"/>
</dbReference>
<dbReference type="SMR" id="Q4D4Z7"/>